<feature type="signal peptide" evidence="1">
    <location>
        <begin position="1"/>
        <end position="22"/>
    </location>
</feature>
<organism evidence="2 3">
    <name type="scientific">Zestomonas carbonaria</name>
    <dbReference type="NCBI Taxonomy" id="2762745"/>
    <lineage>
        <taxon>Bacteria</taxon>
        <taxon>Pseudomonadati</taxon>
        <taxon>Pseudomonadota</taxon>
        <taxon>Gammaproteobacteria</taxon>
        <taxon>Pseudomonadales</taxon>
        <taxon>Pseudomonadaceae</taxon>
        <taxon>Zestomonas</taxon>
    </lineage>
</organism>
<evidence type="ECO:0008006" key="4">
    <source>
        <dbReference type="Google" id="ProtNLM"/>
    </source>
</evidence>
<gene>
    <name evidence="2" type="ORF">PSEWESI4_00835</name>
</gene>
<protein>
    <recommendedName>
        <fullName evidence="4">DUF2780 domain-containing protein</fullName>
    </recommendedName>
</protein>
<keyword evidence="3" id="KW-1185">Reference proteome</keyword>
<name>A0A7U7I7U8_9GAMM</name>
<reference evidence="2 3" key="1">
    <citation type="submission" date="2020-08" db="EMBL/GenBank/DDBJ databases">
        <authorList>
            <person name="Criscuolo A."/>
        </authorList>
    </citation>
    <scope>NUCLEOTIDE SEQUENCE [LARGE SCALE GENOMIC DNA]</scope>
    <source>
        <strain evidence="2">CIP111764</strain>
    </source>
</reference>
<proteinExistence type="predicted"/>
<dbReference type="Pfam" id="PF11075">
    <property type="entry name" value="DUF2780"/>
    <property type="match status" value="1"/>
</dbReference>
<dbReference type="AlphaFoldDB" id="A0A7U7I7U8"/>
<dbReference type="Proteomes" id="UP000583387">
    <property type="component" value="Unassembled WGS sequence"/>
</dbReference>
<dbReference type="EMBL" id="CAJFCI010000023">
    <property type="protein sequence ID" value="CAD5106570.1"/>
    <property type="molecule type" value="Genomic_DNA"/>
</dbReference>
<comment type="caution">
    <text evidence="2">The sequence shown here is derived from an EMBL/GenBank/DDBJ whole genome shotgun (WGS) entry which is preliminary data.</text>
</comment>
<sequence length="184" mass="17868">MNTFSSRILVASLVLAAAPAFAFNLGDAAKAVTGASQGVDVSQVATTPQTSGLLNALTGQLGVSPEQAVGGTGALLGMAKNNLSSTDYSQLLSAVPGLDKLSGGNALANIGGLGSVLGGQGAAGGSPLGNLSNLGDVNQAFGALGMDGGMTSQFAQVLLDYFGKQGLNSDVLGNLGNLWGVAAG</sequence>
<evidence type="ECO:0000313" key="3">
    <source>
        <dbReference type="Proteomes" id="UP000583387"/>
    </source>
</evidence>
<dbReference type="RefSeq" id="WP_187669930.1">
    <property type="nucleotide sequence ID" value="NZ_CAJFCI010000023.1"/>
</dbReference>
<keyword evidence="1" id="KW-0732">Signal</keyword>
<dbReference type="InterPro" id="IPR021302">
    <property type="entry name" value="DUF2780_VcgC/VcgE"/>
</dbReference>
<evidence type="ECO:0000256" key="1">
    <source>
        <dbReference type="SAM" id="SignalP"/>
    </source>
</evidence>
<evidence type="ECO:0000313" key="2">
    <source>
        <dbReference type="EMBL" id="CAD5106570.1"/>
    </source>
</evidence>
<accession>A0A7U7I7U8</accession>
<feature type="chain" id="PRO_5030658628" description="DUF2780 domain-containing protein" evidence="1">
    <location>
        <begin position="23"/>
        <end position="184"/>
    </location>
</feature>